<gene>
    <name evidence="1" type="ordered locus">VIT_04s0008g00060</name>
</gene>
<proteinExistence type="predicted"/>
<protein>
    <submittedName>
        <fullName evidence="1">Uncharacterized protein</fullName>
    </submittedName>
</protein>
<sequence>MSMEDSATSLATRDTDMSGAIADDQNLVLTLQLSIQNTGKDSTCQTDTSKLLTYQTFVSSILAPLLRVNPNNPLVKDLLASIQNELKSQQKKNEDKTPDEEDK</sequence>
<dbReference type="OMA" id="NQTEMRE"/>
<dbReference type="Proteomes" id="UP000009183">
    <property type="component" value="Chromosome 4"/>
</dbReference>
<dbReference type="AlphaFoldDB" id="D7STG4"/>
<dbReference type="OrthoDB" id="1618453at2759"/>
<keyword evidence="2" id="KW-1185">Reference proteome</keyword>
<name>D7STG4_VITVI</name>
<evidence type="ECO:0000313" key="2">
    <source>
        <dbReference type="Proteomes" id="UP000009183"/>
    </source>
</evidence>
<accession>D7STG4</accession>
<dbReference type="InParanoid" id="D7STG4"/>
<dbReference type="PaxDb" id="29760-VIT_04s0008g00060.t01"/>
<dbReference type="STRING" id="29760.D7STG4"/>
<dbReference type="HOGENOM" id="CLU_2268753_0_0_1"/>
<evidence type="ECO:0000313" key="1">
    <source>
        <dbReference type="EMBL" id="CBI20563.3"/>
    </source>
</evidence>
<dbReference type="eggNOG" id="KOG2884">
    <property type="taxonomic scope" value="Eukaryota"/>
</dbReference>
<reference evidence="2" key="1">
    <citation type="journal article" date="2007" name="Nature">
        <title>The grapevine genome sequence suggests ancestral hexaploidization in major angiosperm phyla.</title>
        <authorList>
            <consortium name="The French-Italian Public Consortium for Grapevine Genome Characterization."/>
            <person name="Jaillon O."/>
            <person name="Aury J.-M."/>
            <person name="Noel B."/>
            <person name="Policriti A."/>
            <person name="Clepet C."/>
            <person name="Casagrande A."/>
            <person name="Choisne N."/>
            <person name="Aubourg S."/>
            <person name="Vitulo N."/>
            <person name="Jubin C."/>
            <person name="Vezzi A."/>
            <person name="Legeai F."/>
            <person name="Hugueney P."/>
            <person name="Dasilva C."/>
            <person name="Horner D."/>
            <person name="Mica E."/>
            <person name="Jublot D."/>
            <person name="Poulain J."/>
            <person name="Bruyere C."/>
            <person name="Billault A."/>
            <person name="Segurens B."/>
            <person name="Gouyvenoux M."/>
            <person name="Ugarte E."/>
            <person name="Cattonaro F."/>
            <person name="Anthouard V."/>
            <person name="Vico V."/>
            <person name="Del Fabbro C."/>
            <person name="Alaux M."/>
            <person name="Di Gaspero G."/>
            <person name="Dumas V."/>
            <person name="Felice N."/>
            <person name="Paillard S."/>
            <person name="Juman I."/>
            <person name="Moroldo M."/>
            <person name="Scalabrin S."/>
            <person name="Canaguier A."/>
            <person name="Le Clainche I."/>
            <person name="Malacrida G."/>
            <person name="Durand E."/>
            <person name="Pesole G."/>
            <person name="Laucou V."/>
            <person name="Chatelet P."/>
            <person name="Merdinoglu D."/>
            <person name="Delledonne M."/>
            <person name="Pezzotti M."/>
            <person name="Lecharny A."/>
            <person name="Scarpelli C."/>
            <person name="Artiguenave F."/>
            <person name="Pe M.E."/>
            <person name="Valle G."/>
            <person name="Morgante M."/>
            <person name="Caboche M."/>
            <person name="Adam-Blondon A.-F."/>
            <person name="Weissenbach J."/>
            <person name="Quetier F."/>
            <person name="Wincker P."/>
        </authorList>
    </citation>
    <scope>NUCLEOTIDE SEQUENCE [LARGE SCALE GENOMIC DNA]</scope>
    <source>
        <strain evidence="2">cv. Pinot noir / PN40024</strain>
    </source>
</reference>
<organism evidence="1 2">
    <name type="scientific">Vitis vinifera</name>
    <name type="common">Grape</name>
    <dbReference type="NCBI Taxonomy" id="29760"/>
    <lineage>
        <taxon>Eukaryota</taxon>
        <taxon>Viridiplantae</taxon>
        <taxon>Streptophyta</taxon>
        <taxon>Embryophyta</taxon>
        <taxon>Tracheophyta</taxon>
        <taxon>Spermatophyta</taxon>
        <taxon>Magnoliopsida</taxon>
        <taxon>eudicotyledons</taxon>
        <taxon>Gunneridae</taxon>
        <taxon>Pentapetalae</taxon>
        <taxon>rosids</taxon>
        <taxon>Vitales</taxon>
        <taxon>Vitaceae</taxon>
        <taxon>Viteae</taxon>
        <taxon>Vitis</taxon>
    </lineage>
</organism>
<dbReference type="EMBL" id="FN595231">
    <property type="protein sequence ID" value="CBI20563.3"/>
    <property type="molecule type" value="Genomic_DNA"/>
</dbReference>